<comment type="caution">
    <text evidence="1">The sequence shown here is derived from an EMBL/GenBank/DDBJ whole genome shotgun (WGS) entry which is preliminary data.</text>
</comment>
<gene>
    <name evidence="1" type="ORF">FPQ13_05155</name>
</gene>
<evidence type="ECO:0000313" key="2">
    <source>
        <dbReference type="Proteomes" id="UP000316425"/>
    </source>
</evidence>
<keyword evidence="2" id="KW-1185">Reference proteome</keyword>
<organism evidence="1 2">
    <name type="scientific">Allobacillus salarius</name>
    <dbReference type="NCBI Taxonomy" id="1955272"/>
    <lineage>
        <taxon>Bacteria</taxon>
        <taxon>Bacillati</taxon>
        <taxon>Bacillota</taxon>
        <taxon>Bacilli</taxon>
        <taxon>Bacillales</taxon>
        <taxon>Bacillaceae</taxon>
        <taxon>Allobacillus</taxon>
    </lineage>
</organism>
<protein>
    <submittedName>
        <fullName evidence="1">Uncharacterized protein</fullName>
    </submittedName>
</protein>
<dbReference type="RefSeq" id="WP_144088254.1">
    <property type="nucleotide sequence ID" value="NZ_VMHE01000005.1"/>
</dbReference>
<accession>A0A556PPI3</accession>
<name>A0A556PPI3_9BACI</name>
<dbReference type="EMBL" id="VMHE01000005">
    <property type="protein sequence ID" value="TSJ66255.1"/>
    <property type="molecule type" value="Genomic_DNA"/>
</dbReference>
<sequence>MRKITFEDISKALGISEEAARVSLSTPIVSDSVLLIRAERIAKLILQRKRLSDHIQLSVVSDNKICCVASDVKLEFSKQMLSGHKDAIVQRIRKMESNLAS</sequence>
<dbReference type="Proteomes" id="UP000316425">
    <property type="component" value="Unassembled WGS sequence"/>
</dbReference>
<dbReference type="AlphaFoldDB" id="A0A556PPI3"/>
<proteinExistence type="predicted"/>
<evidence type="ECO:0000313" key="1">
    <source>
        <dbReference type="EMBL" id="TSJ66255.1"/>
    </source>
</evidence>
<reference evidence="1 2" key="1">
    <citation type="submission" date="2019-07" db="EMBL/GenBank/DDBJ databases">
        <title>Allobacillus sp. nov. SKP isolated from shrimp paste of Euphausiacea.</title>
        <authorList>
            <person name="Kanchanasin P."/>
            <person name="Tanasupawat S."/>
            <person name="Shi W."/>
            <person name="Wu L."/>
            <person name="Ma J."/>
        </authorList>
    </citation>
    <scope>NUCLEOTIDE SEQUENCE [LARGE SCALE GENOMIC DNA]</scope>
    <source>
        <strain evidence="1 2">SKP4-8</strain>
    </source>
</reference>